<sequence length="189" mass="21939">MEMCLKEVRGMEKKKQRRLIRSVILVILFVAIVFTVYSSLTKEKVKVLQEGDSAPDFELVDMNGQTHRLSEYKGQGVFLNFWGTWCKPCEREFPIIDRYYQEYQNDGIQVLAVNIAESDFAVQHYIERKSLTFPVVIDKQKSVMTAYNINPLPTTFLINPKGEIIKIITGEMTDSMIRNYMNVIKPTEI</sequence>
<dbReference type="GO" id="GO:0017004">
    <property type="term" value="P:cytochrome complex assembly"/>
    <property type="evidence" value="ECO:0007669"/>
    <property type="project" value="UniProtKB-KW"/>
</dbReference>
<keyword evidence="5" id="KW-0676">Redox-active center</keyword>
<keyword evidence="3" id="KW-0735">Signal-anchor</keyword>
<dbReference type="InterPro" id="IPR000866">
    <property type="entry name" value="AhpC/TSA"/>
</dbReference>
<feature type="transmembrane region" description="Helical" evidence="6">
    <location>
        <begin position="20"/>
        <end position="40"/>
    </location>
</feature>
<evidence type="ECO:0000256" key="5">
    <source>
        <dbReference type="ARBA" id="ARBA00023284"/>
    </source>
</evidence>
<evidence type="ECO:0000256" key="2">
    <source>
        <dbReference type="ARBA" id="ARBA00022748"/>
    </source>
</evidence>
<evidence type="ECO:0000259" key="7">
    <source>
        <dbReference type="PROSITE" id="PS51352"/>
    </source>
</evidence>
<name>A0A3N9UW46_9BACI</name>
<reference evidence="8 9" key="1">
    <citation type="journal article" date="2013" name="J. Microbiol.">
        <title>Lysinibacillus chungkukjangi sp. nov., isolated from Chungkukjang, Korean fermented soybean food.</title>
        <authorList>
            <person name="Kim S.J."/>
            <person name="Jang Y.H."/>
            <person name="Hamada M."/>
            <person name="Ahn J.H."/>
            <person name="Weon H.Y."/>
            <person name="Suzuki K."/>
            <person name="Whang K.S."/>
            <person name="Kwon S.W."/>
        </authorList>
    </citation>
    <scope>NUCLEOTIDE SEQUENCE [LARGE SCALE GENOMIC DNA]</scope>
    <source>
        <strain evidence="8 9">MCCC 1A12701</strain>
    </source>
</reference>
<evidence type="ECO:0000313" key="9">
    <source>
        <dbReference type="Proteomes" id="UP000274033"/>
    </source>
</evidence>
<keyword evidence="9" id="KW-1185">Reference proteome</keyword>
<dbReference type="PANTHER" id="PTHR42852:SF6">
    <property type="entry name" value="THIOL:DISULFIDE INTERCHANGE PROTEIN DSBE"/>
    <property type="match status" value="1"/>
</dbReference>
<dbReference type="AlphaFoldDB" id="A0A3N9UW46"/>
<dbReference type="PANTHER" id="PTHR42852">
    <property type="entry name" value="THIOL:DISULFIDE INTERCHANGE PROTEIN DSBE"/>
    <property type="match status" value="1"/>
</dbReference>
<dbReference type="CDD" id="cd02966">
    <property type="entry name" value="TlpA_like_family"/>
    <property type="match status" value="1"/>
</dbReference>
<dbReference type="InterPro" id="IPR036249">
    <property type="entry name" value="Thioredoxin-like_sf"/>
</dbReference>
<evidence type="ECO:0000256" key="6">
    <source>
        <dbReference type="SAM" id="Phobius"/>
    </source>
</evidence>
<evidence type="ECO:0000313" key="8">
    <source>
        <dbReference type="EMBL" id="RQW76086.1"/>
    </source>
</evidence>
<dbReference type="Gene3D" id="3.40.30.10">
    <property type="entry name" value="Glutaredoxin"/>
    <property type="match status" value="1"/>
</dbReference>
<dbReference type="GO" id="GO:0030313">
    <property type="term" value="C:cell envelope"/>
    <property type="evidence" value="ECO:0007669"/>
    <property type="project" value="UniProtKB-SubCell"/>
</dbReference>
<dbReference type="OrthoDB" id="25753at2"/>
<dbReference type="GO" id="GO:0016209">
    <property type="term" value="F:antioxidant activity"/>
    <property type="evidence" value="ECO:0007669"/>
    <property type="project" value="InterPro"/>
</dbReference>
<dbReference type="Pfam" id="PF00578">
    <property type="entry name" value="AhpC-TSA"/>
    <property type="match status" value="1"/>
</dbReference>
<gene>
    <name evidence="8" type="primary">resA</name>
    <name evidence="8" type="ORF">EBB45_00595</name>
</gene>
<dbReference type="PROSITE" id="PS51352">
    <property type="entry name" value="THIOREDOXIN_2"/>
    <property type="match status" value="1"/>
</dbReference>
<protein>
    <submittedName>
        <fullName evidence="8">Thiol-disulfide oxidoreductase ResA</fullName>
    </submittedName>
</protein>
<dbReference type="InterPro" id="IPR013766">
    <property type="entry name" value="Thioredoxin_domain"/>
</dbReference>
<proteinExistence type="predicted"/>
<keyword evidence="6" id="KW-0472">Membrane</keyword>
<dbReference type="InterPro" id="IPR050553">
    <property type="entry name" value="Thioredoxin_ResA/DsbE_sf"/>
</dbReference>
<evidence type="ECO:0000256" key="1">
    <source>
        <dbReference type="ARBA" id="ARBA00004196"/>
    </source>
</evidence>
<feature type="domain" description="Thioredoxin" evidence="7">
    <location>
        <begin position="48"/>
        <end position="186"/>
    </location>
</feature>
<dbReference type="NCBIfam" id="NF002854">
    <property type="entry name" value="PRK03147.1"/>
    <property type="match status" value="1"/>
</dbReference>
<comment type="caution">
    <text evidence="8">The sequence shown here is derived from an EMBL/GenBank/DDBJ whole genome shotgun (WGS) entry which is preliminary data.</text>
</comment>
<accession>A0A3N9UW46</accession>
<dbReference type="SUPFAM" id="SSF52833">
    <property type="entry name" value="Thioredoxin-like"/>
    <property type="match status" value="1"/>
</dbReference>
<evidence type="ECO:0000256" key="4">
    <source>
        <dbReference type="ARBA" id="ARBA00023157"/>
    </source>
</evidence>
<keyword evidence="6" id="KW-1133">Transmembrane helix</keyword>
<dbReference type="Proteomes" id="UP000274033">
    <property type="component" value="Unassembled WGS sequence"/>
</dbReference>
<comment type="subcellular location">
    <subcellularLocation>
        <location evidence="1">Cell envelope</location>
    </subcellularLocation>
</comment>
<organism evidence="8 9">
    <name type="scientific">Lysinibacillus composti</name>
    <dbReference type="NCBI Taxonomy" id="720633"/>
    <lineage>
        <taxon>Bacteria</taxon>
        <taxon>Bacillati</taxon>
        <taxon>Bacillota</taxon>
        <taxon>Bacilli</taxon>
        <taxon>Bacillales</taxon>
        <taxon>Bacillaceae</taxon>
        <taxon>Lysinibacillus</taxon>
    </lineage>
</organism>
<keyword evidence="2" id="KW-0201">Cytochrome c-type biogenesis</keyword>
<dbReference type="GO" id="GO:0016491">
    <property type="term" value="F:oxidoreductase activity"/>
    <property type="evidence" value="ECO:0007669"/>
    <property type="project" value="InterPro"/>
</dbReference>
<keyword evidence="4" id="KW-1015">Disulfide bond</keyword>
<dbReference type="EMBL" id="RRCT01000001">
    <property type="protein sequence ID" value="RQW76086.1"/>
    <property type="molecule type" value="Genomic_DNA"/>
</dbReference>
<keyword evidence="6" id="KW-0812">Transmembrane</keyword>
<evidence type="ECO:0000256" key="3">
    <source>
        <dbReference type="ARBA" id="ARBA00022968"/>
    </source>
</evidence>